<comment type="caution">
    <text evidence="1">The sequence shown here is derived from an EMBL/GenBank/DDBJ whole genome shotgun (WGS) entry which is preliminary data.</text>
</comment>
<name>A0ABP8UDW9_9ACTN</name>
<dbReference type="EMBL" id="BAABHK010000007">
    <property type="protein sequence ID" value="GAA4629794.1"/>
    <property type="molecule type" value="Genomic_DNA"/>
</dbReference>
<sequence length="96" mass="10957">MALTHLDVQRVGEAYQAMQWHRGWLIMWSLWHRTFTAFCCFSVEPLVLDAPTIEHLLPRLREVELHHSITHPTVGATAVPARSAPHGVLITKGRVR</sequence>
<gene>
    <name evidence="1" type="ORF">GCM10023196_052580</name>
</gene>
<accession>A0ABP8UDW9</accession>
<evidence type="ECO:0000313" key="2">
    <source>
        <dbReference type="Proteomes" id="UP001501442"/>
    </source>
</evidence>
<reference evidence="2" key="1">
    <citation type="journal article" date="2019" name="Int. J. Syst. Evol. Microbiol.">
        <title>The Global Catalogue of Microorganisms (GCM) 10K type strain sequencing project: providing services to taxonomists for standard genome sequencing and annotation.</title>
        <authorList>
            <consortium name="The Broad Institute Genomics Platform"/>
            <consortium name="The Broad Institute Genome Sequencing Center for Infectious Disease"/>
            <person name="Wu L."/>
            <person name="Ma J."/>
        </authorList>
    </citation>
    <scope>NUCLEOTIDE SEQUENCE [LARGE SCALE GENOMIC DNA]</scope>
    <source>
        <strain evidence="2">JCM 17939</strain>
    </source>
</reference>
<dbReference type="Proteomes" id="UP001501442">
    <property type="component" value="Unassembled WGS sequence"/>
</dbReference>
<keyword evidence="2" id="KW-1185">Reference proteome</keyword>
<protein>
    <submittedName>
        <fullName evidence="1">Uncharacterized protein</fullName>
    </submittedName>
</protein>
<dbReference type="RefSeq" id="WP_345433667.1">
    <property type="nucleotide sequence ID" value="NZ_BAABHK010000007.1"/>
</dbReference>
<proteinExistence type="predicted"/>
<evidence type="ECO:0000313" key="1">
    <source>
        <dbReference type="EMBL" id="GAA4629794.1"/>
    </source>
</evidence>
<organism evidence="1 2">
    <name type="scientific">Actinoallomurus vinaceus</name>
    <dbReference type="NCBI Taxonomy" id="1080074"/>
    <lineage>
        <taxon>Bacteria</taxon>
        <taxon>Bacillati</taxon>
        <taxon>Actinomycetota</taxon>
        <taxon>Actinomycetes</taxon>
        <taxon>Streptosporangiales</taxon>
        <taxon>Thermomonosporaceae</taxon>
        <taxon>Actinoallomurus</taxon>
    </lineage>
</organism>